<name>A0A6P5ST96_PRUAV</name>
<keyword evidence="4" id="KW-1185">Reference proteome</keyword>
<evidence type="ECO:0000256" key="2">
    <source>
        <dbReference type="SAM" id="MobiDB-lite"/>
    </source>
</evidence>
<accession>A0A6P5ST96</accession>
<gene>
    <name evidence="5" type="primary">LOC110759108</name>
</gene>
<dbReference type="GeneID" id="110759108"/>
<keyword evidence="1" id="KW-0863">Zinc-finger</keyword>
<feature type="region of interest" description="Disordered" evidence="2">
    <location>
        <begin position="224"/>
        <end position="265"/>
    </location>
</feature>
<feature type="domain" description="CCHC-type" evidence="3">
    <location>
        <begin position="299"/>
        <end position="313"/>
    </location>
</feature>
<dbReference type="Proteomes" id="UP000515124">
    <property type="component" value="Unplaced"/>
</dbReference>
<feature type="compositionally biased region" description="Low complexity" evidence="2">
    <location>
        <begin position="226"/>
        <end position="243"/>
    </location>
</feature>
<dbReference type="PROSITE" id="PS50158">
    <property type="entry name" value="ZF_CCHC"/>
    <property type="match status" value="1"/>
</dbReference>
<dbReference type="Gene3D" id="4.10.60.10">
    <property type="entry name" value="Zinc finger, CCHC-type"/>
    <property type="match status" value="1"/>
</dbReference>
<evidence type="ECO:0000259" key="3">
    <source>
        <dbReference type="PROSITE" id="PS50158"/>
    </source>
</evidence>
<evidence type="ECO:0000256" key="1">
    <source>
        <dbReference type="PROSITE-ProRule" id="PRU00047"/>
    </source>
</evidence>
<dbReference type="KEGG" id="pavi:110759108"/>
<dbReference type="SMART" id="SM00343">
    <property type="entry name" value="ZnF_C2HC"/>
    <property type="match status" value="1"/>
</dbReference>
<dbReference type="GO" id="GO:0008270">
    <property type="term" value="F:zinc ion binding"/>
    <property type="evidence" value="ECO:0007669"/>
    <property type="project" value="UniProtKB-KW"/>
</dbReference>
<dbReference type="PANTHER" id="PTHR35317:SF35">
    <property type="entry name" value="DUF4219 DOMAIN-CONTAINING PROTEIN"/>
    <property type="match status" value="1"/>
</dbReference>
<dbReference type="GO" id="GO:0003676">
    <property type="term" value="F:nucleic acid binding"/>
    <property type="evidence" value="ECO:0007669"/>
    <property type="project" value="InterPro"/>
</dbReference>
<dbReference type="RefSeq" id="XP_021816831.1">
    <property type="nucleotide sequence ID" value="XM_021961139.1"/>
</dbReference>
<evidence type="ECO:0000313" key="5">
    <source>
        <dbReference type="RefSeq" id="XP_021816831.1"/>
    </source>
</evidence>
<protein>
    <submittedName>
        <fullName evidence="5">Uncharacterized protein LOC110759108</fullName>
    </submittedName>
</protein>
<dbReference type="Pfam" id="PF00098">
    <property type="entry name" value="zf-CCHC"/>
    <property type="match status" value="1"/>
</dbReference>
<dbReference type="PANTHER" id="PTHR35317">
    <property type="entry name" value="OS04G0629600 PROTEIN"/>
    <property type="match status" value="1"/>
</dbReference>
<proteinExistence type="predicted"/>
<keyword evidence="1" id="KW-0479">Metal-binding</keyword>
<dbReference type="AlphaFoldDB" id="A0A6P5ST96"/>
<evidence type="ECO:0000313" key="4">
    <source>
        <dbReference type="Proteomes" id="UP000515124"/>
    </source>
</evidence>
<dbReference type="Pfam" id="PF14223">
    <property type="entry name" value="Retrotran_gag_2"/>
    <property type="match status" value="1"/>
</dbReference>
<dbReference type="InterPro" id="IPR036875">
    <property type="entry name" value="Znf_CCHC_sf"/>
</dbReference>
<organism evidence="4 5">
    <name type="scientific">Prunus avium</name>
    <name type="common">Cherry</name>
    <name type="synonym">Cerasus avium</name>
    <dbReference type="NCBI Taxonomy" id="42229"/>
    <lineage>
        <taxon>Eukaryota</taxon>
        <taxon>Viridiplantae</taxon>
        <taxon>Streptophyta</taxon>
        <taxon>Embryophyta</taxon>
        <taxon>Tracheophyta</taxon>
        <taxon>Spermatophyta</taxon>
        <taxon>Magnoliopsida</taxon>
        <taxon>eudicotyledons</taxon>
        <taxon>Gunneridae</taxon>
        <taxon>Pentapetalae</taxon>
        <taxon>rosids</taxon>
        <taxon>fabids</taxon>
        <taxon>Rosales</taxon>
        <taxon>Rosaceae</taxon>
        <taxon>Amygdaloideae</taxon>
        <taxon>Amygdaleae</taxon>
        <taxon>Prunus</taxon>
    </lineage>
</organism>
<sequence length="367" mass="41860">MAGSGSSESRLPIFSGENYEFWRIKMITIFRSYGLSNLVEKGLPSSDSKKKKTTEEISKEEDDEKAAAILMKDAKALGIIQNAVSDQIFPRIANADSAKMAWDLLYSEYHGGEHVRSVKLQNLRREFEYTRMCDNETLFDYLTRLNELINQMKTFGEVLSKERQVQKVLISLSKKYDPICLVIENTKNLETVELQEVIAILKSQEQRFEMHNVDTHEKAFASFNVSSKGQNKNGSQSGSSKSQRNWNPKGKPWESKGKSQQSSYPAQNVNFTNQENAKPQCKVCSKHHFGECRYKGKPKCYNCDRFGHFARDCTVNKNVQKANYVNQTEVTGNLFYANCTTTEIKANGEWYVDSGCSNHMTGNCWLM</sequence>
<dbReference type="InterPro" id="IPR001878">
    <property type="entry name" value="Znf_CCHC"/>
</dbReference>
<dbReference type="SUPFAM" id="SSF57756">
    <property type="entry name" value="Retrovirus zinc finger-like domains"/>
    <property type="match status" value="1"/>
</dbReference>
<reference evidence="5" key="1">
    <citation type="submission" date="2025-08" db="UniProtKB">
        <authorList>
            <consortium name="RefSeq"/>
        </authorList>
    </citation>
    <scope>IDENTIFICATION</scope>
</reference>
<keyword evidence="1" id="KW-0862">Zinc</keyword>